<sequence length="193" mass="20142">MATSTGHGGHHHGNLREALIEGGIEMLEAGETFSLRAVARRAGVSQAAPYRHFADKEDLEAAMAARGFEKLQEHLAVAAANEASAEGGARLAQLTIAYVAFATQHPSLYRLMHSRAHTSDGARIPESASVFALIEEMAGREFPDVDAHGLATGGWALAHGFASLHIDGQIAVPSGTSVDDRIRAGLAALAAAS</sequence>
<dbReference type="InterPro" id="IPR009057">
    <property type="entry name" value="Homeodomain-like_sf"/>
</dbReference>
<dbReference type="Gene3D" id="1.10.357.10">
    <property type="entry name" value="Tetracycline Repressor, domain 2"/>
    <property type="match status" value="1"/>
</dbReference>
<keyword evidence="7" id="KW-1185">Reference proteome</keyword>
<dbReference type="PANTHER" id="PTHR30055:SF220">
    <property type="entry name" value="TETR-FAMILY REGULATORY PROTEIN"/>
    <property type="match status" value="1"/>
</dbReference>
<dbReference type="PANTHER" id="PTHR30055">
    <property type="entry name" value="HTH-TYPE TRANSCRIPTIONAL REGULATOR RUTR"/>
    <property type="match status" value="1"/>
</dbReference>
<feature type="domain" description="HTH tetR-type" evidence="5">
    <location>
        <begin position="13"/>
        <end position="71"/>
    </location>
</feature>
<gene>
    <name evidence="6" type="ORF">BKA16_002874</name>
</gene>
<dbReference type="InterPro" id="IPR050109">
    <property type="entry name" value="HTH-type_TetR-like_transc_reg"/>
</dbReference>
<dbReference type="SUPFAM" id="SSF46689">
    <property type="entry name" value="Homeodomain-like"/>
    <property type="match status" value="1"/>
</dbReference>
<dbReference type="InterPro" id="IPR025996">
    <property type="entry name" value="MT1864/Rv1816-like_C"/>
</dbReference>
<dbReference type="InterPro" id="IPR036271">
    <property type="entry name" value="Tet_transcr_reg_TetR-rel_C_sf"/>
</dbReference>
<evidence type="ECO:0000313" key="7">
    <source>
        <dbReference type="Proteomes" id="UP000551501"/>
    </source>
</evidence>
<evidence type="ECO:0000256" key="1">
    <source>
        <dbReference type="ARBA" id="ARBA00023015"/>
    </source>
</evidence>
<protein>
    <submittedName>
        <fullName evidence="6">AcrR family transcriptional regulator</fullName>
    </submittedName>
</protein>
<accession>A0A840EXD2</accession>
<dbReference type="Pfam" id="PF13305">
    <property type="entry name" value="TetR_C_33"/>
    <property type="match status" value="1"/>
</dbReference>
<evidence type="ECO:0000313" key="6">
    <source>
        <dbReference type="EMBL" id="MBB4136322.1"/>
    </source>
</evidence>
<dbReference type="GO" id="GO:0000976">
    <property type="term" value="F:transcription cis-regulatory region binding"/>
    <property type="evidence" value="ECO:0007669"/>
    <property type="project" value="TreeGrafter"/>
</dbReference>
<keyword evidence="2 4" id="KW-0238">DNA-binding</keyword>
<keyword evidence="3" id="KW-0804">Transcription</keyword>
<dbReference type="PROSITE" id="PS50977">
    <property type="entry name" value="HTH_TETR_2"/>
    <property type="match status" value="1"/>
</dbReference>
<dbReference type="Proteomes" id="UP000551501">
    <property type="component" value="Unassembled WGS sequence"/>
</dbReference>
<reference evidence="6 7" key="1">
    <citation type="submission" date="2020-08" db="EMBL/GenBank/DDBJ databases">
        <title>Sequencing the genomes of 1000 actinobacteria strains.</title>
        <authorList>
            <person name="Klenk H.-P."/>
        </authorList>
    </citation>
    <scope>NUCLEOTIDE SEQUENCE [LARGE SCALE GENOMIC DNA]</scope>
    <source>
        <strain evidence="6 7">DSM 45298</strain>
    </source>
</reference>
<dbReference type="AlphaFoldDB" id="A0A840EXD2"/>
<feature type="DNA-binding region" description="H-T-H motif" evidence="4">
    <location>
        <begin position="34"/>
        <end position="53"/>
    </location>
</feature>
<comment type="caution">
    <text evidence="6">The sequence shown here is derived from an EMBL/GenBank/DDBJ whole genome shotgun (WGS) entry which is preliminary data.</text>
</comment>
<evidence type="ECO:0000256" key="2">
    <source>
        <dbReference type="ARBA" id="ARBA00023125"/>
    </source>
</evidence>
<dbReference type="Pfam" id="PF00440">
    <property type="entry name" value="TetR_N"/>
    <property type="match status" value="1"/>
</dbReference>
<evidence type="ECO:0000259" key="5">
    <source>
        <dbReference type="PROSITE" id="PS50977"/>
    </source>
</evidence>
<dbReference type="SUPFAM" id="SSF48498">
    <property type="entry name" value="Tetracyclin repressor-like, C-terminal domain"/>
    <property type="match status" value="1"/>
</dbReference>
<dbReference type="EMBL" id="JACIFP010000001">
    <property type="protein sequence ID" value="MBB4136322.1"/>
    <property type="molecule type" value="Genomic_DNA"/>
</dbReference>
<name>A0A840EXD2_9ACTN</name>
<organism evidence="6 7">
    <name type="scientific">Gordonia humi</name>
    <dbReference type="NCBI Taxonomy" id="686429"/>
    <lineage>
        <taxon>Bacteria</taxon>
        <taxon>Bacillati</taxon>
        <taxon>Actinomycetota</taxon>
        <taxon>Actinomycetes</taxon>
        <taxon>Mycobacteriales</taxon>
        <taxon>Gordoniaceae</taxon>
        <taxon>Gordonia</taxon>
    </lineage>
</organism>
<evidence type="ECO:0000256" key="3">
    <source>
        <dbReference type="ARBA" id="ARBA00023163"/>
    </source>
</evidence>
<dbReference type="RefSeq" id="WP_183371309.1">
    <property type="nucleotide sequence ID" value="NZ_BAABHL010000043.1"/>
</dbReference>
<proteinExistence type="predicted"/>
<evidence type="ECO:0000256" key="4">
    <source>
        <dbReference type="PROSITE-ProRule" id="PRU00335"/>
    </source>
</evidence>
<keyword evidence="1" id="KW-0805">Transcription regulation</keyword>
<dbReference type="InterPro" id="IPR001647">
    <property type="entry name" value="HTH_TetR"/>
</dbReference>
<dbReference type="GO" id="GO:0003700">
    <property type="term" value="F:DNA-binding transcription factor activity"/>
    <property type="evidence" value="ECO:0007669"/>
    <property type="project" value="TreeGrafter"/>
</dbReference>